<keyword evidence="3" id="KW-0732">Signal</keyword>
<sequence>MHPLAIRPFRTTITTVLVAAAAALGACSSPEQNGTAEPINPAFNRSGTPANGAVFTSTNAVSGNAILAFSRATDGTLSAAGSYATGGEGTGGGLGSQGSVTLSADGQLLLAVNAGSGELSAFSVNGTSLTLLNTIASGGSTPISVTADHGLVYVLNAGGAGNIAGFRVDRNTGLSPIAGSTRPLSSDAPAPAQVSFSTDGNTLVVTEKGTNRVVSYAVDRDGLASEPHVIASSGQTPFGFAFGLRNILVVSEAFGGAAGASAASSYRADGRGTAALDLVSGTVLNSENASCWTAITPDGKYAYLANTGSSTVSAYAVSAQGALTLLDADGVSAQTGAGTSPADEAISQNGQFLYVRNGGANTVSAFRIASNGSLTPIATVTGFPQGYQGLAAR</sequence>
<protein>
    <submittedName>
        <fullName evidence="4">Beta-propeller fold lactonase family protein</fullName>
    </submittedName>
</protein>
<dbReference type="PANTHER" id="PTHR30344:SF1">
    <property type="entry name" value="6-PHOSPHOGLUCONOLACTONASE"/>
    <property type="match status" value="1"/>
</dbReference>
<dbReference type="PROSITE" id="PS51257">
    <property type="entry name" value="PROKAR_LIPOPROTEIN"/>
    <property type="match status" value="1"/>
</dbReference>
<dbReference type="InterPro" id="IPR050282">
    <property type="entry name" value="Cycloisomerase_2"/>
</dbReference>
<dbReference type="InterPro" id="IPR015943">
    <property type="entry name" value="WD40/YVTN_repeat-like_dom_sf"/>
</dbReference>
<dbReference type="SUPFAM" id="SSF51004">
    <property type="entry name" value="C-terminal (heme d1) domain of cytochrome cd1-nitrite reductase"/>
    <property type="match status" value="1"/>
</dbReference>
<proteinExistence type="inferred from homology"/>
<feature type="chain" id="PRO_5026682146" evidence="3">
    <location>
        <begin position="20"/>
        <end position="393"/>
    </location>
</feature>
<keyword evidence="5" id="KW-1185">Reference proteome</keyword>
<dbReference type="KEGG" id="ggr:HKW67_15925"/>
<evidence type="ECO:0000256" key="3">
    <source>
        <dbReference type="SAM" id="SignalP"/>
    </source>
</evidence>
<dbReference type="Proteomes" id="UP000500938">
    <property type="component" value="Chromosome"/>
</dbReference>
<gene>
    <name evidence="4" type="ORF">HKW67_15925</name>
</gene>
<evidence type="ECO:0000313" key="5">
    <source>
        <dbReference type="Proteomes" id="UP000500938"/>
    </source>
</evidence>
<dbReference type="GO" id="GO:0006006">
    <property type="term" value="P:glucose metabolic process"/>
    <property type="evidence" value="ECO:0007669"/>
    <property type="project" value="UniProtKB-KW"/>
</dbReference>
<dbReference type="RefSeq" id="WP_171226327.1">
    <property type="nucleotide sequence ID" value="NZ_CP053085.1"/>
</dbReference>
<feature type="signal peptide" evidence="3">
    <location>
        <begin position="1"/>
        <end position="19"/>
    </location>
</feature>
<dbReference type="AlphaFoldDB" id="A0A6M4IPP8"/>
<organism evidence="4 5">
    <name type="scientific">Gemmatimonas groenlandica</name>
    <dbReference type="NCBI Taxonomy" id="2732249"/>
    <lineage>
        <taxon>Bacteria</taxon>
        <taxon>Pseudomonadati</taxon>
        <taxon>Gemmatimonadota</taxon>
        <taxon>Gemmatimonadia</taxon>
        <taxon>Gemmatimonadales</taxon>
        <taxon>Gemmatimonadaceae</taxon>
        <taxon>Gemmatimonas</taxon>
    </lineage>
</organism>
<dbReference type="EMBL" id="CP053085">
    <property type="protein sequence ID" value="QJR36894.1"/>
    <property type="molecule type" value="Genomic_DNA"/>
</dbReference>
<dbReference type="Gene3D" id="2.130.10.10">
    <property type="entry name" value="YVTN repeat-like/Quinoprotein amine dehydrogenase"/>
    <property type="match status" value="2"/>
</dbReference>
<dbReference type="InterPro" id="IPR011048">
    <property type="entry name" value="Haem_d1_sf"/>
</dbReference>
<dbReference type="InterPro" id="IPR019405">
    <property type="entry name" value="Lactonase_7-beta_prop"/>
</dbReference>
<keyword evidence="2" id="KW-0313">Glucose metabolism</keyword>
<evidence type="ECO:0000313" key="4">
    <source>
        <dbReference type="EMBL" id="QJR36894.1"/>
    </source>
</evidence>
<dbReference type="PANTHER" id="PTHR30344">
    <property type="entry name" value="6-PHOSPHOGLUCONOLACTONASE-RELATED"/>
    <property type="match status" value="1"/>
</dbReference>
<dbReference type="Pfam" id="PF10282">
    <property type="entry name" value="Lactonase"/>
    <property type="match status" value="1"/>
</dbReference>
<reference evidence="4 5" key="1">
    <citation type="submission" date="2020-05" db="EMBL/GenBank/DDBJ databases">
        <title>Complete genome sequence of Gemmatimonas greenlandica TET16.</title>
        <authorList>
            <person name="Zeng Y."/>
        </authorList>
    </citation>
    <scope>NUCLEOTIDE SEQUENCE [LARGE SCALE GENOMIC DNA]</scope>
    <source>
        <strain evidence="4 5">TET16</strain>
    </source>
</reference>
<dbReference type="GO" id="GO:0017057">
    <property type="term" value="F:6-phosphogluconolactonase activity"/>
    <property type="evidence" value="ECO:0007669"/>
    <property type="project" value="TreeGrafter"/>
</dbReference>
<accession>A0A6M4IPP8</accession>
<name>A0A6M4IPP8_9BACT</name>
<evidence type="ECO:0000256" key="1">
    <source>
        <dbReference type="ARBA" id="ARBA00005564"/>
    </source>
</evidence>
<comment type="similarity">
    <text evidence="1">Belongs to the cycloisomerase 2 family.</text>
</comment>
<keyword evidence="2" id="KW-0119">Carbohydrate metabolism</keyword>
<evidence type="ECO:0000256" key="2">
    <source>
        <dbReference type="ARBA" id="ARBA00022526"/>
    </source>
</evidence>